<dbReference type="InterPro" id="IPR036010">
    <property type="entry name" value="2Fe-2S_ferredoxin-like_sf"/>
</dbReference>
<sequence length="106" mass="11382">MSTVVFTDASGVERTATAQAGDSIMQTAKRNGIPGITAECGGSLSCATCHVYVDERSQDAFEPMEELEDEMLWGTSEDREDNSRLSCQLPADAAETLYITTPATQV</sequence>
<dbReference type="SUPFAM" id="SSF54292">
    <property type="entry name" value="2Fe-2S ferredoxin-like"/>
    <property type="match status" value="1"/>
</dbReference>
<feature type="domain" description="2Fe-2S ferredoxin-type" evidence="7">
    <location>
        <begin position="2"/>
        <end position="105"/>
    </location>
</feature>
<evidence type="ECO:0000256" key="6">
    <source>
        <dbReference type="ARBA" id="ARBA00034078"/>
    </source>
</evidence>
<protein>
    <submittedName>
        <fullName evidence="8">2Fe-2S iron-sulfur cluster-binding protein</fullName>
    </submittedName>
</protein>
<dbReference type="PANTHER" id="PTHR23426:SF65">
    <property type="entry name" value="FERREDOXIN-2, MITOCHONDRIAL"/>
    <property type="match status" value="1"/>
</dbReference>
<keyword evidence="9" id="KW-1185">Reference proteome</keyword>
<gene>
    <name evidence="8" type="ORF">ACFFFR_02425</name>
</gene>
<dbReference type="InterPro" id="IPR001055">
    <property type="entry name" value="Adrenodoxin-like"/>
</dbReference>
<evidence type="ECO:0000259" key="7">
    <source>
        <dbReference type="PROSITE" id="PS51085"/>
    </source>
</evidence>
<dbReference type="RefSeq" id="WP_377457936.1">
    <property type="nucleotide sequence ID" value="NZ_JBHLUB010000002.1"/>
</dbReference>
<evidence type="ECO:0000256" key="2">
    <source>
        <dbReference type="ARBA" id="ARBA00022714"/>
    </source>
</evidence>
<proteinExistence type="inferred from homology"/>
<evidence type="ECO:0000256" key="3">
    <source>
        <dbReference type="ARBA" id="ARBA00022723"/>
    </source>
</evidence>
<dbReference type="PROSITE" id="PS51085">
    <property type="entry name" value="2FE2S_FER_2"/>
    <property type="match status" value="1"/>
</dbReference>
<comment type="caution">
    <text evidence="8">The sequence shown here is derived from an EMBL/GenBank/DDBJ whole genome shotgun (WGS) entry which is preliminary data.</text>
</comment>
<reference evidence="8 9" key="1">
    <citation type="submission" date="2024-09" db="EMBL/GenBank/DDBJ databases">
        <authorList>
            <person name="Sun Q."/>
            <person name="Mori K."/>
        </authorList>
    </citation>
    <scope>NUCLEOTIDE SEQUENCE [LARGE SCALE GENOMIC DNA]</scope>
    <source>
        <strain evidence="8 9">NCAIM B.02604</strain>
    </source>
</reference>
<comment type="cofactor">
    <cofactor evidence="6">
        <name>[2Fe-2S] cluster</name>
        <dbReference type="ChEBI" id="CHEBI:190135"/>
    </cofactor>
</comment>
<name>A0ABV6P7Z7_9MICC</name>
<comment type="similarity">
    <text evidence="1">Belongs to the adrenodoxin/putidaredoxin family.</text>
</comment>
<dbReference type="PRINTS" id="PR00355">
    <property type="entry name" value="ADRENODOXIN"/>
</dbReference>
<keyword evidence="4" id="KW-0408">Iron</keyword>
<dbReference type="Gene3D" id="3.10.20.30">
    <property type="match status" value="1"/>
</dbReference>
<accession>A0ABV6P7Z7</accession>
<keyword evidence="3" id="KW-0479">Metal-binding</keyword>
<dbReference type="Proteomes" id="UP001589862">
    <property type="component" value="Unassembled WGS sequence"/>
</dbReference>
<dbReference type="PROSITE" id="PS00814">
    <property type="entry name" value="ADX"/>
    <property type="match status" value="1"/>
</dbReference>
<evidence type="ECO:0000313" key="8">
    <source>
        <dbReference type="EMBL" id="MFC0581246.1"/>
    </source>
</evidence>
<evidence type="ECO:0000256" key="5">
    <source>
        <dbReference type="ARBA" id="ARBA00023014"/>
    </source>
</evidence>
<dbReference type="InterPro" id="IPR001041">
    <property type="entry name" value="2Fe-2S_ferredoxin-type"/>
</dbReference>
<dbReference type="CDD" id="cd00207">
    <property type="entry name" value="fer2"/>
    <property type="match status" value="1"/>
</dbReference>
<keyword evidence="5" id="KW-0411">Iron-sulfur</keyword>
<dbReference type="PANTHER" id="PTHR23426">
    <property type="entry name" value="FERREDOXIN/ADRENODOXIN"/>
    <property type="match status" value="1"/>
</dbReference>
<dbReference type="InterPro" id="IPR018298">
    <property type="entry name" value="Adrenodoxin_Fe-S_BS"/>
</dbReference>
<dbReference type="Pfam" id="PF00111">
    <property type="entry name" value="Fer2"/>
    <property type="match status" value="1"/>
</dbReference>
<evidence type="ECO:0000256" key="4">
    <source>
        <dbReference type="ARBA" id="ARBA00023004"/>
    </source>
</evidence>
<dbReference type="InterPro" id="IPR012675">
    <property type="entry name" value="Beta-grasp_dom_sf"/>
</dbReference>
<organism evidence="8 9">
    <name type="scientific">Micrococcoides hystricis</name>
    <dbReference type="NCBI Taxonomy" id="1572761"/>
    <lineage>
        <taxon>Bacteria</taxon>
        <taxon>Bacillati</taxon>
        <taxon>Actinomycetota</taxon>
        <taxon>Actinomycetes</taxon>
        <taxon>Micrococcales</taxon>
        <taxon>Micrococcaceae</taxon>
        <taxon>Micrococcoides</taxon>
    </lineage>
</organism>
<keyword evidence="2" id="KW-0001">2Fe-2S</keyword>
<evidence type="ECO:0000313" key="9">
    <source>
        <dbReference type="Proteomes" id="UP001589862"/>
    </source>
</evidence>
<dbReference type="EMBL" id="JBHLUB010000002">
    <property type="protein sequence ID" value="MFC0581246.1"/>
    <property type="molecule type" value="Genomic_DNA"/>
</dbReference>
<evidence type="ECO:0000256" key="1">
    <source>
        <dbReference type="ARBA" id="ARBA00010914"/>
    </source>
</evidence>